<dbReference type="PANTHER" id="PTHR45566:SF1">
    <property type="entry name" value="HTH-TYPE TRANSCRIPTIONAL REGULATOR YHJB-RELATED"/>
    <property type="match status" value="1"/>
</dbReference>
<dbReference type="HOGENOM" id="CLU_000445_90_10_4"/>
<dbReference type="InterPro" id="IPR051015">
    <property type="entry name" value="EvgA-like"/>
</dbReference>
<dbReference type="InterPro" id="IPR001789">
    <property type="entry name" value="Sig_transdc_resp-reg_receiver"/>
</dbReference>
<evidence type="ECO:0000259" key="5">
    <source>
        <dbReference type="PROSITE" id="PS50110"/>
    </source>
</evidence>
<dbReference type="CDD" id="cd17535">
    <property type="entry name" value="REC_NarL-like"/>
    <property type="match status" value="1"/>
</dbReference>
<dbReference type="PROSITE" id="PS50043">
    <property type="entry name" value="HTH_LUXR_2"/>
    <property type="match status" value="1"/>
</dbReference>
<evidence type="ECO:0000313" key="6">
    <source>
        <dbReference type="EMBL" id="EKB31335.1"/>
    </source>
</evidence>
<dbReference type="PROSITE" id="PS50110">
    <property type="entry name" value="RESPONSE_REGULATORY"/>
    <property type="match status" value="1"/>
</dbReference>
<dbReference type="EMBL" id="ADMG01000028">
    <property type="protein sequence ID" value="EKB31335.1"/>
    <property type="molecule type" value="Genomic_DNA"/>
</dbReference>
<dbReference type="STRING" id="742823.HMPREF9465_01050"/>
<keyword evidence="1 3" id="KW-0597">Phosphoprotein</keyword>
<evidence type="ECO:0000256" key="3">
    <source>
        <dbReference type="PROSITE-ProRule" id="PRU00169"/>
    </source>
</evidence>
<dbReference type="PANTHER" id="PTHR45566">
    <property type="entry name" value="HTH-TYPE TRANSCRIPTIONAL REGULATOR YHJB-RELATED"/>
    <property type="match status" value="1"/>
</dbReference>
<evidence type="ECO:0000256" key="1">
    <source>
        <dbReference type="ARBA" id="ARBA00022553"/>
    </source>
</evidence>
<dbReference type="InterPro" id="IPR000792">
    <property type="entry name" value="Tscrpt_reg_LuxR_C"/>
</dbReference>
<dbReference type="Gene3D" id="3.40.50.2300">
    <property type="match status" value="1"/>
</dbReference>
<dbReference type="Pfam" id="PF00196">
    <property type="entry name" value="GerE"/>
    <property type="match status" value="1"/>
</dbReference>
<dbReference type="CDD" id="cd06170">
    <property type="entry name" value="LuxR_C_like"/>
    <property type="match status" value="1"/>
</dbReference>
<dbReference type="Gene3D" id="1.10.10.10">
    <property type="entry name" value="Winged helix-like DNA-binding domain superfamily/Winged helix DNA-binding domain"/>
    <property type="match status" value="1"/>
</dbReference>
<dbReference type="InterPro" id="IPR016032">
    <property type="entry name" value="Sig_transdc_resp-reg_C-effctor"/>
</dbReference>
<dbReference type="InterPro" id="IPR011006">
    <property type="entry name" value="CheY-like_superfamily"/>
</dbReference>
<dbReference type="SMART" id="SM00448">
    <property type="entry name" value="REC"/>
    <property type="match status" value="1"/>
</dbReference>
<dbReference type="SUPFAM" id="SSF52172">
    <property type="entry name" value="CheY-like"/>
    <property type="match status" value="1"/>
</dbReference>
<dbReference type="InterPro" id="IPR058245">
    <property type="entry name" value="NreC/VraR/RcsB-like_REC"/>
</dbReference>
<feature type="domain" description="Response regulatory" evidence="5">
    <location>
        <begin position="1"/>
        <end position="103"/>
    </location>
</feature>
<dbReference type="Pfam" id="PF00072">
    <property type="entry name" value="Response_reg"/>
    <property type="match status" value="1"/>
</dbReference>
<dbReference type="eggNOG" id="COG2197">
    <property type="taxonomic scope" value="Bacteria"/>
</dbReference>
<feature type="domain" description="HTH luxR-type" evidence="4">
    <location>
        <begin position="133"/>
        <end position="198"/>
    </location>
</feature>
<dbReference type="PRINTS" id="PR00038">
    <property type="entry name" value="HTHLUXR"/>
</dbReference>
<organism evidence="6 7">
    <name type="scientific">Sutterella wadsworthensis 2_1_59BFAA</name>
    <dbReference type="NCBI Taxonomy" id="742823"/>
    <lineage>
        <taxon>Bacteria</taxon>
        <taxon>Pseudomonadati</taxon>
        <taxon>Pseudomonadota</taxon>
        <taxon>Betaproteobacteria</taxon>
        <taxon>Burkholderiales</taxon>
        <taxon>Sutterellaceae</taxon>
        <taxon>Sutterella</taxon>
    </lineage>
</organism>
<dbReference type="SMART" id="SM00421">
    <property type="entry name" value="HTH_LUXR"/>
    <property type="match status" value="1"/>
</dbReference>
<dbReference type="AlphaFoldDB" id="K1JI72"/>
<sequence length="203" mass="22168">MMLLDRDPSAEVLTAGDVPTTLELIGREGETADLLILDLNLPGVEGTELMEEIVRRQPMLKILVLSGLTDRGRIMRVLQLGAAGFVPKSLDTDMLTNAIEFVLRGGVFIPSKLLAESQREGFFSETARSLPHLSSNAPKLTDRQKDVLMLLAKGAPIKRICLELNLSEGTVKTHVAAIYRIFGASNRTEALLAARRAGYSIEI</sequence>
<protein>
    <submittedName>
        <fullName evidence="6">Uncharacterized protein</fullName>
    </submittedName>
</protein>
<dbReference type="InterPro" id="IPR036388">
    <property type="entry name" value="WH-like_DNA-bd_sf"/>
</dbReference>
<proteinExistence type="predicted"/>
<dbReference type="GO" id="GO:0006355">
    <property type="term" value="P:regulation of DNA-templated transcription"/>
    <property type="evidence" value="ECO:0007669"/>
    <property type="project" value="InterPro"/>
</dbReference>
<name>K1JI72_9BURK</name>
<comment type="caution">
    <text evidence="6">The sequence shown here is derived from an EMBL/GenBank/DDBJ whole genome shotgun (WGS) entry which is preliminary data.</text>
</comment>
<gene>
    <name evidence="6" type="ORF">HMPREF9465_01050</name>
</gene>
<evidence type="ECO:0000313" key="7">
    <source>
        <dbReference type="Proteomes" id="UP000005835"/>
    </source>
</evidence>
<dbReference type="PATRIC" id="fig|742823.3.peg.1038"/>
<dbReference type="GO" id="GO:0000160">
    <property type="term" value="P:phosphorelay signal transduction system"/>
    <property type="evidence" value="ECO:0007669"/>
    <property type="project" value="InterPro"/>
</dbReference>
<evidence type="ECO:0000256" key="2">
    <source>
        <dbReference type="ARBA" id="ARBA00023125"/>
    </source>
</evidence>
<reference evidence="6 7" key="1">
    <citation type="submission" date="2012-05" db="EMBL/GenBank/DDBJ databases">
        <title>The Genome Sequence of Sutterella wadsworthensis 2_1_59BFAA.</title>
        <authorList>
            <consortium name="The Broad Institute Genome Sequencing Platform"/>
            <person name="Earl A."/>
            <person name="Ward D."/>
            <person name="Feldgarden M."/>
            <person name="Gevers D."/>
            <person name="Daigneault M."/>
            <person name="Strauss J."/>
            <person name="Allen-Vercoe E."/>
            <person name="Walker B."/>
            <person name="Young S.K."/>
            <person name="Zeng Q."/>
            <person name="Gargeya S."/>
            <person name="Fitzgerald M."/>
            <person name="Haas B."/>
            <person name="Abouelleil A."/>
            <person name="Alvarado L."/>
            <person name="Arachchi H.M."/>
            <person name="Berlin A.M."/>
            <person name="Chapman S.B."/>
            <person name="Goldberg J."/>
            <person name="Griggs A."/>
            <person name="Gujja S."/>
            <person name="Hansen M."/>
            <person name="Howarth C."/>
            <person name="Imamovic A."/>
            <person name="Larimer J."/>
            <person name="McCowen C."/>
            <person name="Montmayeur A."/>
            <person name="Murphy C."/>
            <person name="Neiman D."/>
            <person name="Pearson M."/>
            <person name="Priest M."/>
            <person name="Roberts A."/>
            <person name="Saif S."/>
            <person name="Shea T."/>
            <person name="Sisk P."/>
            <person name="Sykes S."/>
            <person name="Wortman J."/>
            <person name="Nusbaum C."/>
            <person name="Birren B."/>
        </authorList>
    </citation>
    <scope>NUCLEOTIDE SEQUENCE [LARGE SCALE GENOMIC DNA]</scope>
    <source>
        <strain evidence="6 7">2_1_59BFAA</strain>
    </source>
</reference>
<evidence type="ECO:0000259" key="4">
    <source>
        <dbReference type="PROSITE" id="PS50043"/>
    </source>
</evidence>
<keyword evidence="7" id="KW-1185">Reference proteome</keyword>
<dbReference type="SUPFAM" id="SSF46894">
    <property type="entry name" value="C-terminal effector domain of the bipartite response regulators"/>
    <property type="match status" value="1"/>
</dbReference>
<dbReference type="Proteomes" id="UP000005835">
    <property type="component" value="Unassembled WGS sequence"/>
</dbReference>
<accession>K1JI72</accession>
<keyword evidence="2" id="KW-0238">DNA-binding</keyword>
<dbReference type="GO" id="GO:0003677">
    <property type="term" value="F:DNA binding"/>
    <property type="evidence" value="ECO:0007669"/>
    <property type="project" value="UniProtKB-KW"/>
</dbReference>
<feature type="modified residue" description="4-aspartylphosphate" evidence="3">
    <location>
        <position position="38"/>
    </location>
</feature>